<dbReference type="AlphaFoldDB" id="A0A8J3DS52"/>
<reference evidence="1" key="1">
    <citation type="journal article" date="2014" name="Int. J. Syst. Evol. Microbiol.">
        <title>Complete genome sequence of Corynebacterium casei LMG S-19264T (=DSM 44701T), isolated from a smear-ripened cheese.</title>
        <authorList>
            <consortium name="US DOE Joint Genome Institute (JGI-PGF)"/>
            <person name="Walter F."/>
            <person name="Albersmeier A."/>
            <person name="Kalinowski J."/>
            <person name="Ruckert C."/>
        </authorList>
    </citation>
    <scope>NUCLEOTIDE SEQUENCE</scope>
    <source>
        <strain evidence="1">KCTC 42249</strain>
    </source>
</reference>
<reference evidence="1" key="2">
    <citation type="submission" date="2020-09" db="EMBL/GenBank/DDBJ databases">
        <authorList>
            <person name="Sun Q."/>
            <person name="Kim S."/>
        </authorList>
    </citation>
    <scope>NUCLEOTIDE SEQUENCE</scope>
    <source>
        <strain evidence="1">KCTC 42249</strain>
    </source>
</reference>
<evidence type="ECO:0000313" key="2">
    <source>
        <dbReference type="Proteomes" id="UP000630142"/>
    </source>
</evidence>
<protein>
    <submittedName>
        <fullName evidence="1">Uncharacterized protein</fullName>
    </submittedName>
</protein>
<dbReference type="EMBL" id="BMZQ01000002">
    <property type="protein sequence ID" value="GHD19637.1"/>
    <property type="molecule type" value="Genomic_DNA"/>
</dbReference>
<comment type="caution">
    <text evidence="1">The sequence shown here is derived from an EMBL/GenBank/DDBJ whole genome shotgun (WGS) entry which is preliminary data.</text>
</comment>
<name>A0A8J3DS52_9HYPH</name>
<dbReference type="Proteomes" id="UP000630142">
    <property type="component" value="Unassembled WGS sequence"/>
</dbReference>
<gene>
    <name evidence="1" type="ORF">GCM10016234_31550</name>
</gene>
<keyword evidence="2" id="KW-1185">Reference proteome</keyword>
<proteinExistence type="predicted"/>
<accession>A0A8J3DS52</accession>
<sequence>MAWITARPAFTPSKTRRERIACVKHLTRALALTALVMMAAPGCSESQPAKLAEVQTDIALLGKFITLHPAPLEAKWSITPIGTEGGLGPTDNELWAVLRYSEADLATISRALKAGAALPQVTVDAPPTWLLAEADLSRFKHGTDYVFEGPIFPSAPFTSDVYTIGFALELPDGRVLIHSGST</sequence>
<organism evidence="1 2">
    <name type="scientific">Tianweitania populi</name>
    <dbReference type="NCBI Taxonomy" id="1607949"/>
    <lineage>
        <taxon>Bacteria</taxon>
        <taxon>Pseudomonadati</taxon>
        <taxon>Pseudomonadota</taxon>
        <taxon>Alphaproteobacteria</taxon>
        <taxon>Hyphomicrobiales</taxon>
        <taxon>Phyllobacteriaceae</taxon>
        <taxon>Tianweitania</taxon>
    </lineage>
</organism>
<evidence type="ECO:0000313" key="1">
    <source>
        <dbReference type="EMBL" id="GHD19637.1"/>
    </source>
</evidence>